<dbReference type="InterPro" id="IPR012938">
    <property type="entry name" value="Glc/Sorbosone_DH"/>
</dbReference>
<evidence type="ECO:0000313" key="4">
    <source>
        <dbReference type="Proteomes" id="UP000733744"/>
    </source>
</evidence>
<dbReference type="InterPro" id="IPR011042">
    <property type="entry name" value="6-blade_b-propeller_TolB-like"/>
</dbReference>
<name>A0ABY3CEC9_9GAMM</name>
<reference evidence="3 4" key="1">
    <citation type="journal article" date="2019" name="Antonie Van Leeuwenhoek">
        <title>Description of 'Ca. Methylobacter oryzae' KRF1, a novel species from the environmentally important Methylobacter clade 2.</title>
        <authorList>
            <person name="Khatri K."/>
            <person name="Mohite J.A."/>
            <person name="Pandit P.S."/>
            <person name="Bahulikar R."/>
            <person name="Rahalkar M.C."/>
        </authorList>
    </citation>
    <scope>NUCLEOTIDE SEQUENCE [LARGE SCALE GENOMIC DNA]</scope>
    <source>
        <strain evidence="3 4">KRF1</strain>
    </source>
</reference>
<feature type="chain" id="PRO_5046839465" evidence="1">
    <location>
        <begin position="32"/>
        <end position="488"/>
    </location>
</feature>
<dbReference type="RefSeq" id="WP_127029872.1">
    <property type="nucleotide sequence ID" value="NZ_RYFG02000020.1"/>
</dbReference>
<dbReference type="InterPro" id="IPR011041">
    <property type="entry name" value="Quinoprot_gluc/sorb_DH_b-prop"/>
</dbReference>
<feature type="signal peptide" evidence="1">
    <location>
        <begin position="1"/>
        <end position="31"/>
    </location>
</feature>
<feature type="domain" description="Glucose/Sorbosone dehydrogenase" evidence="2">
    <location>
        <begin position="44"/>
        <end position="390"/>
    </location>
</feature>
<evidence type="ECO:0000256" key="1">
    <source>
        <dbReference type="SAM" id="SignalP"/>
    </source>
</evidence>
<evidence type="ECO:0000313" key="3">
    <source>
        <dbReference type="EMBL" id="TRX01447.1"/>
    </source>
</evidence>
<evidence type="ECO:0000259" key="2">
    <source>
        <dbReference type="Pfam" id="PF07995"/>
    </source>
</evidence>
<dbReference type="PANTHER" id="PTHR19328">
    <property type="entry name" value="HEDGEHOG-INTERACTING PROTEIN"/>
    <property type="match status" value="1"/>
</dbReference>
<keyword evidence="4" id="KW-1185">Reference proteome</keyword>
<dbReference type="SUPFAM" id="SSF50952">
    <property type="entry name" value="Soluble quinoprotein glucose dehydrogenase"/>
    <property type="match status" value="1"/>
</dbReference>
<sequence>MVTFSIRCTRHIWLGSVALLGALLTALPASASVTLAQVASGISNPTDIQNARDGSGRLFFVQQSGRIMAWKNDAEPPAAFLDISNLVLTGVEQGLLGLAFHPDYRNNGFFYVNYTRSPDGATVVARYSRSANNPDAADPQSAAVLLTIPQPYANHNGGAVRFGPDGYLYIGMGDGGSGNDPQNHAQDLTSLLGKMLRIDVNTTTGTLPYGIPSDNPFVGSAQPGVRAEIWAYGLRNPWRFSFDSLTGDLFIGDVGQDAREEIDFVRAGSAGGMNFGWRIMEGTQCTNLPGDLPCHDPRFTSPIVDYDHGQGCSVTGGYLYRGRAVPELIPANSPGENPLFKGVYVYGDLCSGTIWGISAPANGGVSNSVLLASDLYITTFGEDENGEIYVADAAASKIYRLTSSASDFISKSDCLFNWAEKTYLRLFGPVSSTSRTLAPYYYRYYPQTNAYLGTSSADNHVYYLSPLSNNLILNIGALSPWLSAAGCR</sequence>
<dbReference type="PANTHER" id="PTHR19328:SF75">
    <property type="entry name" value="ALDOSE SUGAR DEHYDROGENASE YLII"/>
    <property type="match status" value="1"/>
</dbReference>
<gene>
    <name evidence="3" type="ORF">EKO24_003970</name>
</gene>
<protein>
    <submittedName>
        <fullName evidence="3">PQQ-dependent sugar dehydrogenase</fullName>
    </submittedName>
</protein>
<keyword evidence="1" id="KW-0732">Signal</keyword>
<dbReference type="EMBL" id="RYFG02000020">
    <property type="protein sequence ID" value="TRX01447.1"/>
    <property type="molecule type" value="Genomic_DNA"/>
</dbReference>
<dbReference type="Proteomes" id="UP000733744">
    <property type="component" value="Unassembled WGS sequence"/>
</dbReference>
<organism evidence="3 4">
    <name type="scientific">Candidatus Methylobacter oryzae</name>
    <dbReference type="NCBI Taxonomy" id="2497749"/>
    <lineage>
        <taxon>Bacteria</taxon>
        <taxon>Pseudomonadati</taxon>
        <taxon>Pseudomonadota</taxon>
        <taxon>Gammaproteobacteria</taxon>
        <taxon>Methylococcales</taxon>
        <taxon>Methylococcaceae</taxon>
        <taxon>Methylobacter</taxon>
    </lineage>
</organism>
<proteinExistence type="predicted"/>
<comment type="caution">
    <text evidence="3">The sequence shown here is derived from an EMBL/GenBank/DDBJ whole genome shotgun (WGS) entry which is preliminary data.</text>
</comment>
<accession>A0ABY3CEC9</accession>
<dbReference type="Pfam" id="PF07995">
    <property type="entry name" value="GSDH"/>
    <property type="match status" value="1"/>
</dbReference>
<dbReference type="Gene3D" id="2.120.10.30">
    <property type="entry name" value="TolB, C-terminal domain"/>
    <property type="match status" value="1"/>
</dbReference>